<feature type="domain" description="Peptidase M15A C-terminal" evidence="1">
    <location>
        <begin position="8"/>
        <end position="106"/>
    </location>
</feature>
<dbReference type="InterPro" id="IPR013230">
    <property type="entry name" value="Peptidase_M15A_C"/>
</dbReference>
<comment type="caution">
    <text evidence="2">The sequence shown here is derived from an EMBL/GenBank/DDBJ whole genome shotgun (WGS) entry which is preliminary data.</text>
</comment>
<accession>A0A0F9SBA8</accession>
<dbReference type="EMBL" id="LAZR01002701">
    <property type="protein sequence ID" value="KKN26683.1"/>
    <property type="molecule type" value="Genomic_DNA"/>
</dbReference>
<dbReference type="InterPro" id="IPR009045">
    <property type="entry name" value="Zn_M74/Hedgehog-like"/>
</dbReference>
<protein>
    <recommendedName>
        <fullName evidence="1">Peptidase M15A C-terminal domain-containing protein</fullName>
    </recommendedName>
</protein>
<dbReference type="AlphaFoldDB" id="A0A0F9SBA8"/>
<dbReference type="Pfam" id="PF08291">
    <property type="entry name" value="Peptidase_M15_3"/>
    <property type="match status" value="1"/>
</dbReference>
<proteinExistence type="predicted"/>
<name>A0A0F9SBA8_9ZZZZ</name>
<dbReference type="SUPFAM" id="SSF55166">
    <property type="entry name" value="Hedgehog/DD-peptidase"/>
    <property type="match status" value="1"/>
</dbReference>
<dbReference type="Gene3D" id="3.30.1380.10">
    <property type="match status" value="1"/>
</dbReference>
<evidence type="ECO:0000313" key="2">
    <source>
        <dbReference type="EMBL" id="KKN26683.1"/>
    </source>
</evidence>
<organism evidence="2">
    <name type="scientific">marine sediment metagenome</name>
    <dbReference type="NCBI Taxonomy" id="412755"/>
    <lineage>
        <taxon>unclassified sequences</taxon>
        <taxon>metagenomes</taxon>
        <taxon>ecological metagenomes</taxon>
    </lineage>
</organism>
<evidence type="ECO:0000259" key="1">
    <source>
        <dbReference type="Pfam" id="PF08291"/>
    </source>
</evidence>
<reference evidence="2" key="1">
    <citation type="journal article" date="2015" name="Nature">
        <title>Complex archaea that bridge the gap between prokaryotes and eukaryotes.</title>
        <authorList>
            <person name="Spang A."/>
            <person name="Saw J.H."/>
            <person name="Jorgensen S.L."/>
            <person name="Zaremba-Niedzwiedzka K."/>
            <person name="Martijn J."/>
            <person name="Lind A.E."/>
            <person name="van Eijk R."/>
            <person name="Schleper C."/>
            <person name="Guy L."/>
            <person name="Ettema T.J."/>
        </authorList>
    </citation>
    <scope>NUCLEOTIDE SEQUENCE</scope>
</reference>
<gene>
    <name evidence="2" type="ORF">LCGC14_0872230</name>
</gene>
<sequence length="156" mass="18010">MDNIQLSKNFKLSELVKSSTADRHGIDNWPTDPDVIENLKDIAEHILQPVRDYYGVAFAPNSGYRCLELNRLLKSKDNSKHRFGQAVDIEISGIPNKDLAEWIRDNLDYDKILLEFWYDNDPMSGWVHVQYVSPKENRGTCFTINRNGVFTGFRSS</sequence>